<accession>A0ACD3BBE1</accession>
<gene>
    <name evidence="1" type="ORF">BDN72DRAFT_833669</name>
</gene>
<keyword evidence="2" id="KW-1185">Reference proteome</keyword>
<proteinExistence type="predicted"/>
<protein>
    <submittedName>
        <fullName evidence="1">Uncharacterized protein</fullName>
    </submittedName>
</protein>
<dbReference type="EMBL" id="ML208269">
    <property type="protein sequence ID" value="TFK74317.1"/>
    <property type="molecule type" value="Genomic_DNA"/>
</dbReference>
<evidence type="ECO:0000313" key="2">
    <source>
        <dbReference type="Proteomes" id="UP000308600"/>
    </source>
</evidence>
<sequence>MAQDSQGGGNTQPASTALDAYPPQAREALIRLNAVKQGFMSLGVAEFFWRDHAVWLESRGYKLRPRYQPDWDPKLNVLEQVNLGDENFLSMPRAAVVDATRTKDGKRVLLKRISKSDHPFEVEITKLLSSDALASDPNNYCVQLLDILFPADEPELTILVFPFLQSPTALPFDTFGEIVGFIKQISEGLQFLHHHHIAHRDIGVPNLMMDGEAMFPEGWNAVRGYLTPRGEKHSTIYTRTQRPSRYYFIDFGLSRCFDPSDSNPLAEPIVGGDKTVPEFLTDREAFNPFHTDIYYLGNMIREFVMQGTELEYKGYYGTDFLKPLIRDMVQDDPAKRPTIDEVVMRFDRICKKLSAWKLRSRPIPRRENIFKGLRRHVDHWRRRLDYIKQGVPPIPSRPSL</sequence>
<organism evidence="1 2">
    <name type="scientific">Pluteus cervinus</name>
    <dbReference type="NCBI Taxonomy" id="181527"/>
    <lineage>
        <taxon>Eukaryota</taxon>
        <taxon>Fungi</taxon>
        <taxon>Dikarya</taxon>
        <taxon>Basidiomycota</taxon>
        <taxon>Agaricomycotina</taxon>
        <taxon>Agaricomycetes</taxon>
        <taxon>Agaricomycetidae</taxon>
        <taxon>Agaricales</taxon>
        <taxon>Pluteineae</taxon>
        <taxon>Pluteaceae</taxon>
        <taxon>Pluteus</taxon>
    </lineage>
</organism>
<name>A0ACD3BBE1_9AGAR</name>
<reference evidence="1 2" key="1">
    <citation type="journal article" date="2019" name="Nat. Ecol. Evol.">
        <title>Megaphylogeny resolves global patterns of mushroom evolution.</title>
        <authorList>
            <person name="Varga T."/>
            <person name="Krizsan K."/>
            <person name="Foldi C."/>
            <person name="Dima B."/>
            <person name="Sanchez-Garcia M."/>
            <person name="Sanchez-Ramirez S."/>
            <person name="Szollosi G.J."/>
            <person name="Szarkandi J.G."/>
            <person name="Papp V."/>
            <person name="Albert L."/>
            <person name="Andreopoulos W."/>
            <person name="Angelini C."/>
            <person name="Antonin V."/>
            <person name="Barry K.W."/>
            <person name="Bougher N.L."/>
            <person name="Buchanan P."/>
            <person name="Buyck B."/>
            <person name="Bense V."/>
            <person name="Catcheside P."/>
            <person name="Chovatia M."/>
            <person name="Cooper J."/>
            <person name="Damon W."/>
            <person name="Desjardin D."/>
            <person name="Finy P."/>
            <person name="Geml J."/>
            <person name="Haridas S."/>
            <person name="Hughes K."/>
            <person name="Justo A."/>
            <person name="Karasinski D."/>
            <person name="Kautmanova I."/>
            <person name="Kiss B."/>
            <person name="Kocsube S."/>
            <person name="Kotiranta H."/>
            <person name="LaButti K.M."/>
            <person name="Lechner B.E."/>
            <person name="Liimatainen K."/>
            <person name="Lipzen A."/>
            <person name="Lukacs Z."/>
            <person name="Mihaltcheva S."/>
            <person name="Morgado L.N."/>
            <person name="Niskanen T."/>
            <person name="Noordeloos M.E."/>
            <person name="Ohm R.A."/>
            <person name="Ortiz-Santana B."/>
            <person name="Ovrebo C."/>
            <person name="Racz N."/>
            <person name="Riley R."/>
            <person name="Savchenko A."/>
            <person name="Shiryaev A."/>
            <person name="Soop K."/>
            <person name="Spirin V."/>
            <person name="Szebenyi C."/>
            <person name="Tomsovsky M."/>
            <person name="Tulloss R.E."/>
            <person name="Uehling J."/>
            <person name="Grigoriev I.V."/>
            <person name="Vagvolgyi C."/>
            <person name="Papp T."/>
            <person name="Martin F.M."/>
            <person name="Miettinen O."/>
            <person name="Hibbett D.S."/>
            <person name="Nagy L.G."/>
        </authorList>
    </citation>
    <scope>NUCLEOTIDE SEQUENCE [LARGE SCALE GENOMIC DNA]</scope>
    <source>
        <strain evidence="1 2">NL-1719</strain>
    </source>
</reference>
<dbReference type="Proteomes" id="UP000308600">
    <property type="component" value="Unassembled WGS sequence"/>
</dbReference>
<evidence type="ECO:0000313" key="1">
    <source>
        <dbReference type="EMBL" id="TFK74317.1"/>
    </source>
</evidence>